<dbReference type="OrthoDB" id="9983560at2759"/>
<name>A0A9P4SE20_9PEZI</name>
<dbReference type="Pfam" id="PF08031">
    <property type="entry name" value="BBE"/>
    <property type="match status" value="1"/>
</dbReference>
<organism evidence="6 7">
    <name type="scientific">Patellaria atrata CBS 101060</name>
    <dbReference type="NCBI Taxonomy" id="1346257"/>
    <lineage>
        <taxon>Eukaryota</taxon>
        <taxon>Fungi</taxon>
        <taxon>Dikarya</taxon>
        <taxon>Ascomycota</taxon>
        <taxon>Pezizomycotina</taxon>
        <taxon>Dothideomycetes</taxon>
        <taxon>Dothideomycetes incertae sedis</taxon>
        <taxon>Patellariales</taxon>
        <taxon>Patellariaceae</taxon>
        <taxon>Patellaria</taxon>
    </lineage>
</organism>
<keyword evidence="4" id="KW-0732">Signal</keyword>
<keyword evidence="2" id="KW-0560">Oxidoreductase</keyword>
<proteinExistence type="inferred from homology"/>
<feature type="domain" description="FAD-binding PCMH-type" evidence="5">
    <location>
        <begin position="131"/>
        <end position="309"/>
    </location>
</feature>
<dbReference type="GO" id="GO:0071949">
    <property type="term" value="F:FAD binding"/>
    <property type="evidence" value="ECO:0007669"/>
    <property type="project" value="InterPro"/>
</dbReference>
<dbReference type="EMBL" id="MU006092">
    <property type="protein sequence ID" value="KAF2841056.1"/>
    <property type="molecule type" value="Genomic_DNA"/>
</dbReference>
<dbReference type="GO" id="GO:0016491">
    <property type="term" value="F:oxidoreductase activity"/>
    <property type="evidence" value="ECO:0007669"/>
    <property type="project" value="UniProtKB-KW"/>
</dbReference>
<feature type="signal peptide" evidence="4">
    <location>
        <begin position="1"/>
        <end position="21"/>
    </location>
</feature>
<evidence type="ECO:0000256" key="2">
    <source>
        <dbReference type="ARBA" id="ARBA00023002"/>
    </source>
</evidence>
<sequence length="598" mass="64890">MGHFFTLSSVLLLPFLVSSLSEKDSSPQVVLDQPDDPTPCRVFPGDNLWPKRSEWQEFNRTLGGKLIATVPLAAPCHDSEFGPYDEEKCSALRDVWFLPGTHLHSPGSVMAPFFTNNSCNPFLPPEAPCTLGGLVSYSVNATTAADYQETIKFTRHHNIRLVIKNTGHDYNGKSTGAGAVALWTQHLKRIDLVNYHSAHYNGKALKMDAGVLVGEAYEFAENHDILVVGGNGATVGMVGGFIQGGGHGPLASNFGLAADQVLEWEVVTGAGDYLVASPDRNSDLYWALRGGGGGTFAAVLSATVKTYPAKKASAATLSFPNLGTNADQFYEAVEVFVKGLPDLVDAGVVANMVILPNAFAMLPASATGVTKERLDKLLQPTIDKLKENEIPHLYQSEQFDSFYSSFKAMSQQWNVSDAQLGGRLIPRSIVAEDPAGFTRTIRKISELGAIFVGVSLNVAHGVKDTSEVAAHPFWRETIMNAVLGVPYNYTDWDTNIAMRAHLTQTLLPELEKLTPDGGAIYLSESDPQTKEFREPFYGSHYDELEKVKTKYDPADIFYALGAVGSDRWVEGPDGRLCKSGPVEPASSKASSVEQHDEL</sequence>
<feature type="chain" id="PRO_5040348577" evidence="4">
    <location>
        <begin position="22"/>
        <end position="598"/>
    </location>
</feature>
<accession>A0A9P4SE20</accession>
<dbReference type="InterPro" id="IPR036318">
    <property type="entry name" value="FAD-bd_PCMH-like_sf"/>
</dbReference>
<dbReference type="InterPro" id="IPR006094">
    <property type="entry name" value="Oxid_FAD_bind_N"/>
</dbReference>
<reference evidence="6" key="1">
    <citation type="journal article" date="2020" name="Stud. Mycol.">
        <title>101 Dothideomycetes genomes: a test case for predicting lifestyles and emergence of pathogens.</title>
        <authorList>
            <person name="Haridas S."/>
            <person name="Albert R."/>
            <person name="Binder M."/>
            <person name="Bloem J."/>
            <person name="Labutti K."/>
            <person name="Salamov A."/>
            <person name="Andreopoulos B."/>
            <person name="Baker S."/>
            <person name="Barry K."/>
            <person name="Bills G."/>
            <person name="Bluhm B."/>
            <person name="Cannon C."/>
            <person name="Castanera R."/>
            <person name="Culley D."/>
            <person name="Daum C."/>
            <person name="Ezra D."/>
            <person name="Gonzalez J."/>
            <person name="Henrissat B."/>
            <person name="Kuo A."/>
            <person name="Liang C."/>
            <person name="Lipzen A."/>
            <person name="Lutzoni F."/>
            <person name="Magnuson J."/>
            <person name="Mondo S."/>
            <person name="Nolan M."/>
            <person name="Ohm R."/>
            <person name="Pangilinan J."/>
            <person name="Park H.-J."/>
            <person name="Ramirez L."/>
            <person name="Alfaro M."/>
            <person name="Sun H."/>
            <person name="Tritt A."/>
            <person name="Yoshinaga Y."/>
            <person name="Zwiers L.-H."/>
            <person name="Turgeon B."/>
            <person name="Goodwin S."/>
            <person name="Spatafora J."/>
            <person name="Crous P."/>
            <person name="Grigoriev I."/>
        </authorList>
    </citation>
    <scope>NUCLEOTIDE SEQUENCE</scope>
    <source>
        <strain evidence="6">CBS 101060</strain>
    </source>
</reference>
<evidence type="ECO:0000256" key="4">
    <source>
        <dbReference type="SAM" id="SignalP"/>
    </source>
</evidence>
<evidence type="ECO:0000256" key="3">
    <source>
        <dbReference type="SAM" id="MobiDB-lite"/>
    </source>
</evidence>
<feature type="region of interest" description="Disordered" evidence="3">
    <location>
        <begin position="573"/>
        <end position="598"/>
    </location>
</feature>
<dbReference type="InterPro" id="IPR016169">
    <property type="entry name" value="FAD-bd_PCMH_sub2"/>
</dbReference>
<dbReference type="PANTHER" id="PTHR13878:SF91">
    <property type="entry name" value="FAD BINDING DOMAIN PROTEIN (AFU_ORTHOLOGUE AFUA_6G12070)-RELATED"/>
    <property type="match status" value="1"/>
</dbReference>
<evidence type="ECO:0000256" key="1">
    <source>
        <dbReference type="ARBA" id="ARBA00005466"/>
    </source>
</evidence>
<evidence type="ECO:0000313" key="7">
    <source>
        <dbReference type="Proteomes" id="UP000799429"/>
    </source>
</evidence>
<evidence type="ECO:0000259" key="5">
    <source>
        <dbReference type="PROSITE" id="PS51387"/>
    </source>
</evidence>
<dbReference type="SUPFAM" id="SSF56176">
    <property type="entry name" value="FAD-binding/transporter-associated domain-like"/>
    <property type="match status" value="1"/>
</dbReference>
<gene>
    <name evidence="6" type="ORF">M501DRAFT_971720</name>
</gene>
<dbReference type="InterPro" id="IPR012951">
    <property type="entry name" value="BBE"/>
</dbReference>
<dbReference type="Proteomes" id="UP000799429">
    <property type="component" value="Unassembled WGS sequence"/>
</dbReference>
<dbReference type="Gene3D" id="3.40.462.20">
    <property type="match status" value="1"/>
</dbReference>
<comment type="similarity">
    <text evidence="1">Belongs to the oxygen-dependent FAD-linked oxidoreductase family.</text>
</comment>
<dbReference type="InterPro" id="IPR050432">
    <property type="entry name" value="FAD-linked_Oxidoreductases_BP"/>
</dbReference>
<dbReference type="AlphaFoldDB" id="A0A9P4SE20"/>
<keyword evidence="7" id="KW-1185">Reference proteome</keyword>
<dbReference type="PANTHER" id="PTHR13878">
    <property type="entry name" value="GULONOLACTONE OXIDASE"/>
    <property type="match status" value="1"/>
</dbReference>
<protein>
    <submittedName>
        <fullName evidence="6">FAD-binding domain-containing protein</fullName>
    </submittedName>
</protein>
<evidence type="ECO:0000313" key="6">
    <source>
        <dbReference type="EMBL" id="KAF2841056.1"/>
    </source>
</evidence>
<dbReference type="InterPro" id="IPR016166">
    <property type="entry name" value="FAD-bd_PCMH"/>
</dbReference>
<dbReference type="Pfam" id="PF01565">
    <property type="entry name" value="FAD_binding_4"/>
    <property type="match status" value="1"/>
</dbReference>
<dbReference type="Gene3D" id="3.30.465.10">
    <property type="match status" value="1"/>
</dbReference>
<dbReference type="PROSITE" id="PS51387">
    <property type="entry name" value="FAD_PCMH"/>
    <property type="match status" value="1"/>
</dbReference>
<comment type="caution">
    <text evidence="6">The sequence shown here is derived from an EMBL/GenBank/DDBJ whole genome shotgun (WGS) entry which is preliminary data.</text>
</comment>